<dbReference type="RefSeq" id="XP_016208250.1">
    <property type="nucleotide sequence ID" value="XM_016363921.1"/>
</dbReference>
<dbReference type="HOGENOM" id="CLU_005391_1_4_1"/>
<protein>
    <recommendedName>
        <fullName evidence="2">aldehyde dehydrogenase (NAD(+))</fullName>
        <ecNumber evidence="2">1.2.1.3</ecNumber>
    </recommendedName>
</protein>
<proteinExistence type="inferred from homology"/>
<dbReference type="OrthoDB" id="3939366at2759"/>
<dbReference type="InterPro" id="IPR016163">
    <property type="entry name" value="Ald_DH_C"/>
</dbReference>
<accession>A0A0D1X8N6</accession>
<feature type="domain" description="Aldehyde dehydrogenase" evidence="4">
    <location>
        <begin position="4"/>
        <end position="123"/>
    </location>
</feature>
<evidence type="ECO:0000313" key="5">
    <source>
        <dbReference type="EMBL" id="KIV98380.1"/>
    </source>
</evidence>
<reference evidence="5 6" key="1">
    <citation type="submission" date="2015-01" db="EMBL/GenBank/DDBJ databases">
        <title>The Genome Sequence of Ochroconis gallopava CBS43764.</title>
        <authorList>
            <consortium name="The Broad Institute Genomics Platform"/>
            <person name="Cuomo C."/>
            <person name="de Hoog S."/>
            <person name="Gorbushina A."/>
            <person name="Stielow B."/>
            <person name="Teixiera M."/>
            <person name="Abouelleil A."/>
            <person name="Chapman S.B."/>
            <person name="Priest M."/>
            <person name="Young S.K."/>
            <person name="Wortman J."/>
            <person name="Nusbaum C."/>
            <person name="Birren B."/>
        </authorList>
    </citation>
    <scope>NUCLEOTIDE SEQUENCE [LARGE SCALE GENOMIC DNA]</scope>
    <source>
        <strain evidence="5 6">CBS 43764</strain>
    </source>
</reference>
<dbReference type="Gene3D" id="3.40.605.10">
    <property type="entry name" value="Aldehyde Dehydrogenase, Chain A, domain 1"/>
    <property type="match status" value="1"/>
</dbReference>
<dbReference type="STRING" id="253628.A0A0D1X8N6"/>
<comment type="catalytic activity">
    <reaction evidence="3">
        <text>an aldehyde + NAD(+) + H2O = a carboxylate + NADH + 2 H(+)</text>
        <dbReference type="Rhea" id="RHEA:16185"/>
        <dbReference type="ChEBI" id="CHEBI:15377"/>
        <dbReference type="ChEBI" id="CHEBI:15378"/>
        <dbReference type="ChEBI" id="CHEBI:17478"/>
        <dbReference type="ChEBI" id="CHEBI:29067"/>
        <dbReference type="ChEBI" id="CHEBI:57540"/>
        <dbReference type="ChEBI" id="CHEBI:57945"/>
        <dbReference type="EC" id="1.2.1.3"/>
    </reaction>
</comment>
<dbReference type="EC" id="1.2.1.3" evidence="2"/>
<name>A0A0D1X8N6_9PEZI</name>
<dbReference type="InterPro" id="IPR016161">
    <property type="entry name" value="Ald_DH/histidinol_DH"/>
</dbReference>
<dbReference type="GeneID" id="27317758"/>
<evidence type="ECO:0000256" key="2">
    <source>
        <dbReference type="ARBA" id="ARBA00024226"/>
    </source>
</evidence>
<dbReference type="InterPro" id="IPR016162">
    <property type="entry name" value="Ald_DH_N"/>
</dbReference>
<keyword evidence="6" id="KW-1185">Reference proteome</keyword>
<dbReference type="InParanoid" id="A0A0D1X8N6"/>
<comment type="similarity">
    <text evidence="1">Belongs to the aldehyde dehydrogenase family.</text>
</comment>
<feature type="non-terminal residue" evidence="5">
    <location>
        <position position="1"/>
    </location>
</feature>
<evidence type="ECO:0000259" key="4">
    <source>
        <dbReference type="Pfam" id="PF00171"/>
    </source>
</evidence>
<dbReference type="PANTHER" id="PTHR11699">
    <property type="entry name" value="ALDEHYDE DEHYDROGENASE-RELATED"/>
    <property type="match status" value="1"/>
</dbReference>
<dbReference type="AlphaFoldDB" id="A0A0D1X8N6"/>
<evidence type="ECO:0000256" key="3">
    <source>
        <dbReference type="ARBA" id="ARBA00049194"/>
    </source>
</evidence>
<dbReference type="GO" id="GO:0004029">
    <property type="term" value="F:aldehyde dehydrogenase (NAD+) activity"/>
    <property type="evidence" value="ECO:0007669"/>
    <property type="project" value="UniProtKB-EC"/>
</dbReference>
<dbReference type="Pfam" id="PF00171">
    <property type="entry name" value="Aldedh"/>
    <property type="match status" value="1"/>
</dbReference>
<dbReference type="InterPro" id="IPR015590">
    <property type="entry name" value="Aldehyde_DH_dom"/>
</dbReference>
<dbReference type="Proteomes" id="UP000053259">
    <property type="component" value="Unassembled WGS sequence"/>
</dbReference>
<dbReference type="EMBL" id="KN847710">
    <property type="protein sequence ID" value="KIV98380.1"/>
    <property type="molecule type" value="Genomic_DNA"/>
</dbReference>
<evidence type="ECO:0000313" key="6">
    <source>
        <dbReference type="Proteomes" id="UP000053259"/>
    </source>
</evidence>
<sequence>AREYEIATGGGFDDGPGLWIQPTIIDRPPDDANVVRKEQFGPLKPIIEWETEDEVIKRVKPCRDSEVASGLRTSAHAECIGRRLETGFVWINSFEKPLPIAYFSGHRESGIGGEWGKQGLLSY</sequence>
<gene>
    <name evidence="5" type="ORF">PV09_09785</name>
</gene>
<dbReference type="VEuPathDB" id="FungiDB:PV09_09785"/>
<organism evidence="5 6">
    <name type="scientific">Verruconis gallopava</name>
    <dbReference type="NCBI Taxonomy" id="253628"/>
    <lineage>
        <taxon>Eukaryota</taxon>
        <taxon>Fungi</taxon>
        <taxon>Dikarya</taxon>
        <taxon>Ascomycota</taxon>
        <taxon>Pezizomycotina</taxon>
        <taxon>Dothideomycetes</taxon>
        <taxon>Pleosporomycetidae</taxon>
        <taxon>Venturiales</taxon>
        <taxon>Sympoventuriaceae</taxon>
        <taxon>Verruconis</taxon>
    </lineage>
</organism>
<dbReference type="Gene3D" id="3.40.309.10">
    <property type="entry name" value="Aldehyde Dehydrogenase, Chain A, domain 2"/>
    <property type="match status" value="1"/>
</dbReference>
<evidence type="ECO:0000256" key="1">
    <source>
        <dbReference type="ARBA" id="ARBA00009986"/>
    </source>
</evidence>
<dbReference type="SUPFAM" id="SSF53720">
    <property type="entry name" value="ALDH-like"/>
    <property type="match status" value="1"/>
</dbReference>